<evidence type="ECO:0000259" key="1">
    <source>
        <dbReference type="Pfam" id="PF21111"/>
    </source>
</evidence>
<comment type="caution">
    <text evidence="2">The sequence shown here is derived from an EMBL/GenBank/DDBJ whole genome shotgun (WGS) entry which is preliminary data.</text>
</comment>
<dbReference type="Gene3D" id="3.40.1350.110">
    <property type="match status" value="1"/>
</dbReference>
<keyword evidence="3" id="KW-1185">Reference proteome</keyword>
<sequence length="806" mass="87949">MLQQLLQSFDTDAAAVKYLFNMIEERDPTADEQSVYSAKIDALPVTVTVVGNIVHYNREITPVASEIAHLQITTDKLQSQFQTAMGQTVSDDIISAGEDDLAQGVPFSTLREAIFNSSAETNAISTVYQNIYGQAATTSDQQYAQLQLYQGGVTFDQFQINEAHSARETEALKQIIRDVQDREPADSDSAWIQGTEDSIGNGQISYADARNALIDFEGENGVFDAYEQKLYGVNASDADRQWLRDSLHSGWSLAALRNVDAHSDRETAALQQLIRDIQDREPVDADKAWIQGTEDALGSSQTSFTATRDGLIDLDGENAVFDAYDQALYGSNADQATRDWLRASLHAGWTMAGIREVDAHSALEKQTIGQVIRDVQGREPDDTRDAAFFSETMDDLGAGRETLAQVYTGLASWDADFLKPAMTFITSQNVGADDAWIVSSIQQIGARETTYWGAVQGLAQSDAAYAQIQNVYADWGQLPPNTTELQTAGTALYNLSYAWITTVQTLSADQLATQAAAYNPSVSVSFQDMVSNLASSTTQAVGLEANLLVNTYLETSADPDAAKADLAAGGENALAAALDEGSVLTELKKIENENTNDCDPVVFRNNKTIVENIKNSDVMAANQTFGDVNGSTWDQSYKDLGIQWKTKTSGTTTNQQGLPYEAWVQNRLNPSQDANGVIWLQPLKANWKVFDHWDEKNAIATSDKTINLAAPSYKSSPYAVAARVEASVDKMLGYITDGTKDETVRFNAGDIGSYVLNLAVPYIADPEAMDPQTAAEWKALCRAYHDALAEMSAESKIFTFNITTVS</sequence>
<dbReference type="Pfam" id="PF21111">
    <property type="entry name" value="CDI_toxin_EC869_like"/>
    <property type="match status" value="1"/>
</dbReference>
<protein>
    <recommendedName>
        <fullName evidence="1">CdiA toxin EC869-like domain-containing protein</fullName>
    </recommendedName>
</protein>
<gene>
    <name evidence="2" type="ORF">AA0228_2276</name>
</gene>
<evidence type="ECO:0000313" key="2">
    <source>
        <dbReference type="EMBL" id="GBR14507.1"/>
    </source>
</evidence>
<evidence type="ECO:0000313" key="3">
    <source>
        <dbReference type="Proteomes" id="UP001061070"/>
    </source>
</evidence>
<name>A0ABQ0QDK7_9PROT</name>
<dbReference type="InterPro" id="IPR033799">
    <property type="entry name" value="CdiA_EC869-like"/>
</dbReference>
<proteinExistence type="predicted"/>
<dbReference type="EMBL" id="BAQW01000012">
    <property type="protein sequence ID" value="GBR14507.1"/>
    <property type="molecule type" value="Genomic_DNA"/>
</dbReference>
<accession>A0ABQ0QDK7</accession>
<reference evidence="2" key="1">
    <citation type="submission" date="2013-04" db="EMBL/GenBank/DDBJ databases">
        <title>The genome sequencing project of 58 acetic acid bacteria.</title>
        <authorList>
            <person name="Okamoto-Kainuma A."/>
            <person name="Ishikawa M."/>
            <person name="Umino S."/>
            <person name="Koizumi Y."/>
            <person name="Shiwa Y."/>
            <person name="Yoshikawa H."/>
            <person name="Matsutani M."/>
            <person name="Matsushita K."/>
        </authorList>
    </citation>
    <scope>NUCLEOTIDE SEQUENCE</scope>
    <source>
        <strain evidence="2">NRIC 0228</strain>
    </source>
</reference>
<dbReference type="Proteomes" id="UP001061070">
    <property type="component" value="Unassembled WGS sequence"/>
</dbReference>
<organism evidence="2 3">
    <name type="scientific">Gluconobacter frateurii NRIC 0228</name>
    <dbReference type="NCBI Taxonomy" id="1307946"/>
    <lineage>
        <taxon>Bacteria</taxon>
        <taxon>Pseudomonadati</taxon>
        <taxon>Pseudomonadota</taxon>
        <taxon>Alphaproteobacteria</taxon>
        <taxon>Acetobacterales</taxon>
        <taxon>Acetobacteraceae</taxon>
        <taxon>Gluconobacter</taxon>
    </lineage>
</organism>
<feature type="domain" description="CdiA toxin EC869-like" evidence="1">
    <location>
        <begin position="656"/>
        <end position="769"/>
    </location>
</feature>